<evidence type="ECO:0000256" key="6">
    <source>
        <dbReference type="ARBA" id="ARBA00023136"/>
    </source>
</evidence>
<feature type="transmembrane region" description="Helical" evidence="7">
    <location>
        <begin position="270"/>
        <end position="289"/>
    </location>
</feature>
<feature type="transmembrane region" description="Helical" evidence="7">
    <location>
        <begin position="238"/>
        <end position="258"/>
    </location>
</feature>
<organism evidence="9 10">
    <name type="scientific">Serratia marcescens</name>
    <dbReference type="NCBI Taxonomy" id="615"/>
    <lineage>
        <taxon>Bacteria</taxon>
        <taxon>Pseudomonadati</taxon>
        <taxon>Pseudomonadota</taxon>
        <taxon>Gammaproteobacteria</taxon>
        <taxon>Enterobacterales</taxon>
        <taxon>Yersiniaceae</taxon>
        <taxon>Serratia</taxon>
    </lineage>
</organism>
<evidence type="ECO:0000313" key="9">
    <source>
        <dbReference type="EMBL" id="PNO71358.1"/>
    </source>
</evidence>
<evidence type="ECO:0000256" key="1">
    <source>
        <dbReference type="ARBA" id="ARBA00004651"/>
    </source>
</evidence>
<dbReference type="InterPro" id="IPR002656">
    <property type="entry name" value="Acyl_transf_3_dom"/>
</dbReference>
<proteinExistence type="inferred from homology"/>
<dbReference type="PANTHER" id="PTHR40074">
    <property type="entry name" value="O-ACETYLTRANSFERASE WECH"/>
    <property type="match status" value="1"/>
</dbReference>
<keyword evidence="4 7" id="KW-0812">Transmembrane</keyword>
<sequence>MRWLNNARIIAILAVVLLHVSSRVITWSELGSNDWWYANLYDSLVRWCVPVFVMISGALLLAPEKAEPLGVFYKKRASRILSPLVFWSLFYMLWDFSRNMLKGDPKSIQEIFFALLSGKPYFHMWFLFMILGLYFVTPFIRQVVAASDRKALWLLCLTLLAISCLNSYFSNPHDMVINSVFIVWFIPYIPYFILGYLLKDERIFPSIVWLCLFVVSTAVTALWYYYCAVNLGNVPGLYPYTYLSITVIIMSISAFQLLKVINIPLLSDHQLKTVASLTLGVYLIHPILLDVSNALGLKPVSYLPLITIPLATIVVFCLSLGCAFVCSKLPLLKRTI</sequence>
<evidence type="ECO:0000259" key="8">
    <source>
        <dbReference type="Pfam" id="PF01757"/>
    </source>
</evidence>
<evidence type="ECO:0000256" key="2">
    <source>
        <dbReference type="ARBA" id="ARBA00007400"/>
    </source>
</evidence>
<keyword evidence="6 7" id="KW-0472">Membrane</keyword>
<dbReference type="GO" id="GO:0009246">
    <property type="term" value="P:enterobacterial common antigen biosynthetic process"/>
    <property type="evidence" value="ECO:0007669"/>
    <property type="project" value="TreeGrafter"/>
</dbReference>
<comment type="caution">
    <text evidence="9">The sequence shown here is derived from an EMBL/GenBank/DDBJ whole genome shotgun (WGS) entry which is preliminary data.</text>
</comment>
<evidence type="ECO:0000256" key="5">
    <source>
        <dbReference type="ARBA" id="ARBA00022989"/>
    </source>
</evidence>
<dbReference type="PANTHER" id="PTHR40074:SF2">
    <property type="entry name" value="O-ACETYLTRANSFERASE WECH"/>
    <property type="match status" value="1"/>
</dbReference>
<feature type="transmembrane region" description="Helical" evidence="7">
    <location>
        <begin position="301"/>
        <end position="326"/>
    </location>
</feature>
<feature type="transmembrane region" description="Helical" evidence="7">
    <location>
        <begin position="207"/>
        <end position="226"/>
    </location>
</feature>
<evidence type="ECO:0000256" key="3">
    <source>
        <dbReference type="ARBA" id="ARBA00022475"/>
    </source>
</evidence>
<dbReference type="Proteomes" id="UP000030378">
    <property type="component" value="Unassembled WGS sequence"/>
</dbReference>
<feature type="transmembrane region" description="Helical" evidence="7">
    <location>
        <begin position="44"/>
        <end position="63"/>
    </location>
</feature>
<dbReference type="EMBL" id="JTBC02000002">
    <property type="protein sequence ID" value="PNO71358.1"/>
    <property type="molecule type" value="Genomic_DNA"/>
</dbReference>
<feature type="transmembrane region" description="Helical" evidence="7">
    <location>
        <begin position="175"/>
        <end position="198"/>
    </location>
</feature>
<feature type="domain" description="Acyltransferase 3" evidence="8">
    <location>
        <begin position="2"/>
        <end position="326"/>
    </location>
</feature>
<evidence type="ECO:0000313" key="10">
    <source>
        <dbReference type="Proteomes" id="UP000030378"/>
    </source>
</evidence>
<keyword evidence="3" id="KW-1003">Cell membrane</keyword>
<accession>A0AAP8PKN2</accession>
<dbReference type="GO" id="GO:0005886">
    <property type="term" value="C:plasma membrane"/>
    <property type="evidence" value="ECO:0007669"/>
    <property type="project" value="UniProtKB-SubCell"/>
</dbReference>
<protein>
    <recommendedName>
        <fullName evidence="8">Acyltransferase 3 domain-containing protein</fullName>
    </recommendedName>
</protein>
<dbReference type="GO" id="GO:0016413">
    <property type="term" value="F:O-acetyltransferase activity"/>
    <property type="evidence" value="ECO:0007669"/>
    <property type="project" value="TreeGrafter"/>
</dbReference>
<feature type="transmembrane region" description="Helical" evidence="7">
    <location>
        <begin position="152"/>
        <end position="169"/>
    </location>
</feature>
<comment type="similarity">
    <text evidence="2">Belongs to the acyltransferase 3 family.</text>
</comment>
<keyword evidence="5 7" id="KW-1133">Transmembrane helix</keyword>
<name>A0AAP8PKN2_SERMA</name>
<dbReference type="Pfam" id="PF01757">
    <property type="entry name" value="Acyl_transf_3"/>
    <property type="match status" value="1"/>
</dbReference>
<evidence type="ECO:0000256" key="4">
    <source>
        <dbReference type="ARBA" id="ARBA00022692"/>
    </source>
</evidence>
<comment type="subcellular location">
    <subcellularLocation>
        <location evidence="1">Cell membrane</location>
        <topology evidence="1">Multi-pass membrane protein</topology>
    </subcellularLocation>
</comment>
<dbReference type="AlphaFoldDB" id="A0AAP8PKN2"/>
<feature type="transmembrane region" description="Helical" evidence="7">
    <location>
        <begin position="121"/>
        <end position="140"/>
    </location>
</feature>
<dbReference type="RefSeq" id="WP_102984978.1">
    <property type="nucleotide sequence ID" value="NZ_CP033623.1"/>
</dbReference>
<evidence type="ECO:0000256" key="7">
    <source>
        <dbReference type="SAM" id="Phobius"/>
    </source>
</evidence>
<reference evidence="10" key="1">
    <citation type="submission" date="2017-12" db="EMBL/GenBank/DDBJ databases">
        <title>FDA dAtabase for Regulatory Grade micrObial Sequences (FDA-ARGOS): Supporting development and validation of Infectious Disease Dx tests.</title>
        <authorList>
            <person name="Campos J."/>
            <person name="Goldberg B."/>
            <person name="Tallon L."/>
            <person name="Sadzewicz L."/>
            <person name="Sengamalay N."/>
            <person name="Ott S."/>
            <person name="Godinez A."/>
            <person name="Nagaraj S."/>
            <person name="Vavikolanu K."/>
            <person name="Vyas G."/>
            <person name="Nadendla S."/>
            <person name="Aluvathingal J."/>
            <person name="Geyer C."/>
            <person name="Nandy P."/>
            <person name="Hobson J."/>
            <person name="Sichtig H."/>
        </authorList>
    </citation>
    <scope>NUCLEOTIDE SEQUENCE [LARGE SCALE GENOMIC DNA]</scope>
    <source>
        <strain evidence="10">FDAARGOS_79</strain>
    </source>
</reference>
<gene>
    <name evidence="9" type="ORF">MC70_015685</name>
</gene>